<evidence type="ECO:0000313" key="1">
    <source>
        <dbReference type="EMBL" id="MBB4617133.1"/>
    </source>
</evidence>
<gene>
    <name evidence="1" type="ORF">GGQ96_001253</name>
</gene>
<dbReference type="GO" id="GO:0016740">
    <property type="term" value="F:transferase activity"/>
    <property type="evidence" value="ECO:0007669"/>
    <property type="project" value="UniProtKB-KW"/>
</dbReference>
<dbReference type="Gene3D" id="3.40.50.2000">
    <property type="entry name" value="Glycogen Phosphorylase B"/>
    <property type="match status" value="1"/>
</dbReference>
<reference evidence="1 2" key="1">
    <citation type="submission" date="2020-08" db="EMBL/GenBank/DDBJ databases">
        <title>Genomic Encyclopedia of Type Strains, Phase IV (KMG-IV): sequencing the most valuable type-strain genomes for metagenomic binning, comparative biology and taxonomic classification.</title>
        <authorList>
            <person name="Goeker M."/>
        </authorList>
    </citation>
    <scope>NUCLEOTIDE SEQUENCE [LARGE SCALE GENOMIC DNA]</scope>
    <source>
        <strain evidence="1 2">DSM 15867</strain>
    </source>
</reference>
<sequence>MEMHLGEQPALRVVNVADLSPVGEPFVELLSVDDRPLEWARYSGLPANALERALPRPRVSRYRAAWQATNAARGATVLVSHLPRMSAAVADAARLRRITTPHLAFSFNFTQLPAAAARSRFRRSLASIDQFCTYTGFEADLYADVFAIPRARFRPVRWTQDAPVPGAVHPMLLPSGPFVAAVGGEGRDFAMLIAAARALPDVPFVVIARQTPLLMDPPANMTVHFNLPYATCWGIAARAAALLVPLRDANTCCGHITLVSARMLGLPIVTTMSRGTDEYTQGFAGTTLVPAGSVEGWVAAIRTIIADPDAARAAAATDRVEAATLYDRAHWGAYVGDFVAQARA</sequence>
<protein>
    <submittedName>
        <fullName evidence="1">Glycosyltransferase involved in cell wall biosynthesis</fullName>
    </submittedName>
</protein>
<dbReference type="RefSeq" id="WP_184112684.1">
    <property type="nucleotide sequence ID" value="NZ_JACHNY010000002.1"/>
</dbReference>
<dbReference type="SUPFAM" id="SSF53756">
    <property type="entry name" value="UDP-Glycosyltransferase/glycogen phosphorylase"/>
    <property type="match status" value="1"/>
</dbReference>
<comment type="caution">
    <text evidence="1">The sequence shown here is derived from an EMBL/GenBank/DDBJ whole genome shotgun (WGS) entry which is preliminary data.</text>
</comment>
<keyword evidence="2" id="KW-1185">Reference proteome</keyword>
<evidence type="ECO:0000313" key="2">
    <source>
        <dbReference type="Proteomes" id="UP000574769"/>
    </source>
</evidence>
<accession>A0A7W7EX11</accession>
<dbReference type="AlphaFoldDB" id="A0A7W7EX11"/>
<dbReference type="Proteomes" id="UP000574769">
    <property type="component" value="Unassembled WGS sequence"/>
</dbReference>
<organism evidence="1 2">
    <name type="scientific">Sphingomonas abaci</name>
    <dbReference type="NCBI Taxonomy" id="237611"/>
    <lineage>
        <taxon>Bacteria</taxon>
        <taxon>Pseudomonadati</taxon>
        <taxon>Pseudomonadota</taxon>
        <taxon>Alphaproteobacteria</taxon>
        <taxon>Sphingomonadales</taxon>
        <taxon>Sphingomonadaceae</taxon>
        <taxon>Sphingomonas</taxon>
    </lineage>
</organism>
<name>A0A7W7EX11_9SPHN</name>
<dbReference type="EMBL" id="JACHNY010000002">
    <property type="protein sequence ID" value="MBB4617133.1"/>
    <property type="molecule type" value="Genomic_DNA"/>
</dbReference>
<keyword evidence="1" id="KW-0808">Transferase</keyword>
<proteinExistence type="predicted"/>